<gene>
    <name evidence="2" type="ORF">LSH36_734g02055</name>
</gene>
<keyword evidence="1" id="KW-0472">Membrane</keyword>
<evidence type="ECO:0000313" key="2">
    <source>
        <dbReference type="EMBL" id="KAK2144754.1"/>
    </source>
</evidence>
<name>A0AAD9J1R6_9ANNE</name>
<organism evidence="2 3">
    <name type="scientific">Paralvinella palmiformis</name>
    <dbReference type="NCBI Taxonomy" id="53620"/>
    <lineage>
        <taxon>Eukaryota</taxon>
        <taxon>Metazoa</taxon>
        <taxon>Spiralia</taxon>
        <taxon>Lophotrochozoa</taxon>
        <taxon>Annelida</taxon>
        <taxon>Polychaeta</taxon>
        <taxon>Sedentaria</taxon>
        <taxon>Canalipalpata</taxon>
        <taxon>Terebellida</taxon>
        <taxon>Terebelliformia</taxon>
        <taxon>Alvinellidae</taxon>
        <taxon>Paralvinella</taxon>
    </lineage>
</organism>
<proteinExistence type="predicted"/>
<evidence type="ECO:0008006" key="4">
    <source>
        <dbReference type="Google" id="ProtNLM"/>
    </source>
</evidence>
<evidence type="ECO:0000256" key="1">
    <source>
        <dbReference type="SAM" id="Phobius"/>
    </source>
</evidence>
<feature type="transmembrane region" description="Helical" evidence="1">
    <location>
        <begin position="246"/>
        <end position="269"/>
    </location>
</feature>
<dbReference type="Proteomes" id="UP001208570">
    <property type="component" value="Unassembled WGS sequence"/>
</dbReference>
<dbReference type="EMBL" id="JAODUP010000734">
    <property type="protein sequence ID" value="KAK2144754.1"/>
    <property type="molecule type" value="Genomic_DNA"/>
</dbReference>
<evidence type="ECO:0000313" key="3">
    <source>
        <dbReference type="Proteomes" id="UP001208570"/>
    </source>
</evidence>
<keyword evidence="3" id="KW-1185">Reference proteome</keyword>
<keyword evidence="1" id="KW-1133">Transmembrane helix</keyword>
<dbReference type="AlphaFoldDB" id="A0AAD9J1R6"/>
<protein>
    <recommendedName>
        <fullName evidence="4">Ig-like domain-containing protein</fullName>
    </recommendedName>
</protein>
<sequence>MGCLATVTSSGGISTLGLLVTEGDVLTINCSLDFVGGWAPDVFCKSDIFNATDMINMTSPSKAAVSVTFYVGGGYDEGDIYCWAKFGDVNSHFPPDGITVSGVDVYYARNTPSFSSTWTSGNISVEYAPFDIELTPVLSDYIPGDVITCSAKAKPVATYRWEVPNTNVVIVTGDSFTVTTSLGCSFTISCVATNIGSKGTVFVNKRRLNVRILRFTSTVQTTDDVILTNSEANEAPKEDAEGDVNWWLPIVATTVIMQVLPIGMSIYICKKKYTRGMRFGGVRFSTHKHLHICTTLLVQITFVFPKGN</sequence>
<keyword evidence="1" id="KW-0812">Transmembrane</keyword>
<reference evidence="2" key="1">
    <citation type="journal article" date="2023" name="Mol. Biol. Evol.">
        <title>Third-Generation Sequencing Reveals the Adaptive Role of the Epigenome in Three Deep-Sea Polychaetes.</title>
        <authorList>
            <person name="Perez M."/>
            <person name="Aroh O."/>
            <person name="Sun Y."/>
            <person name="Lan Y."/>
            <person name="Juniper S.K."/>
            <person name="Young C.R."/>
            <person name="Angers B."/>
            <person name="Qian P.Y."/>
        </authorList>
    </citation>
    <scope>NUCLEOTIDE SEQUENCE</scope>
    <source>
        <strain evidence="2">P08H-3</strain>
    </source>
</reference>
<comment type="caution">
    <text evidence="2">The sequence shown here is derived from an EMBL/GenBank/DDBJ whole genome shotgun (WGS) entry which is preliminary data.</text>
</comment>
<accession>A0AAD9J1R6</accession>